<protein>
    <submittedName>
        <fullName evidence="1">Uncharacterized protein</fullName>
    </submittedName>
</protein>
<accession>A0A5J4T9I3</accession>
<dbReference type="EMBL" id="SNRW01036952">
    <property type="protein sequence ID" value="KAA6354075.1"/>
    <property type="molecule type" value="Genomic_DNA"/>
</dbReference>
<dbReference type="AlphaFoldDB" id="A0A5J4T9I3"/>
<comment type="caution">
    <text evidence="1">The sequence shown here is derived from an EMBL/GenBank/DDBJ whole genome shotgun (WGS) entry which is preliminary data.</text>
</comment>
<evidence type="ECO:0000313" key="1">
    <source>
        <dbReference type="EMBL" id="KAA6354075.1"/>
    </source>
</evidence>
<reference evidence="1 2" key="1">
    <citation type="submission" date="2019-03" db="EMBL/GenBank/DDBJ databases">
        <title>Single cell metagenomics reveals metabolic interactions within the superorganism composed of flagellate Streblomastix strix and complex community of Bacteroidetes bacteria on its surface.</title>
        <authorList>
            <person name="Treitli S.C."/>
            <person name="Kolisko M."/>
            <person name="Husnik F."/>
            <person name="Keeling P."/>
            <person name="Hampl V."/>
        </authorList>
    </citation>
    <scope>NUCLEOTIDE SEQUENCE [LARGE SCALE GENOMIC DNA]</scope>
    <source>
        <strain evidence="1">ST1C</strain>
    </source>
</reference>
<dbReference type="Proteomes" id="UP000324800">
    <property type="component" value="Unassembled WGS sequence"/>
</dbReference>
<proteinExistence type="predicted"/>
<gene>
    <name evidence="1" type="ORF">EZS28_050398</name>
</gene>
<organism evidence="1 2">
    <name type="scientific">Streblomastix strix</name>
    <dbReference type="NCBI Taxonomy" id="222440"/>
    <lineage>
        <taxon>Eukaryota</taxon>
        <taxon>Metamonada</taxon>
        <taxon>Preaxostyla</taxon>
        <taxon>Oxymonadida</taxon>
        <taxon>Streblomastigidae</taxon>
        <taxon>Streblomastix</taxon>
    </lineage>
</organism>
<sequence length="114" mass="12957">MIDDKKDDEGRRCCIQAGIVKALVNIFLKQDISYIKYQHARAFNVLTYPANNDAGLLIYSQFPFAGLLKLLDNSDANISQTAINSVWNIILAGIETTPDTTYHPHRYFGCSWWD</sequence>
<name>A0A5J4T9I3_9EUKA</name>
<evidence type="ECO:0000313" key="2">
    <source>
        <dbReference type="Proteomes" id="UP000324800"/>
    </source>
</evidence>